<feature type="transmembrane region" description="Helical" evidence="6">
    <location>
        <begin position="192"/>
        <end position="212"/>
    </location>
</feature>
<feature type="transmembrane region" description="Helical" evidence="6">
    <location>
        <begin position="147"/>
        <end position="166"/>
    </location>
</feature>
<proteinExistence type="predicted"/>
<dbReference type="CDD" id="cd06579">
    <property type="entry name" value="TM_PBP1_transp_AraH_like"/>
    <property type="match status" value="1"/>
</dbReference>
<evidence type="ECO:0000256" key="3">
    <source>
        <dbReference type="ARBA" id="ARBA00022692"/>
    </source>
</evidence>
<accession>A0A4R5ZZD3</accession>
<protein>
    <submittedName>
        <fullName evidence="7">ABC transporter permease</fullName>
    </submittedName>
</protein>
<dbReference type="RefSeq" id="WP_133397627.1">
    <property type="nucleotide sequence ID" value="NZ_SNAA01000016.1"/>
</dbReference>
<evidence type="ECO:0000313" key="8">
    <source>
        <dbReference type="Proteomes" id="UP000295701"/>
    </source>
</evidence>
<feature type="transmembrane region" description="Helical" evidence="6">
    <location>
        <begin position="233"/>
        <end position="254"/>
    </location>
</feature>
<feature type="transmembrane region" description="Helical" evidence="6">
    <location>
        <begin position="65"/>
        <end position="83"/>
    </location>
</feature>
<feature type="transmembrane region" description="Helical" evidence="6">
    <location>
        <begin position="34"/>
        <end position="53"/>
    </location>
</feature>
<evidence type="ECO:0000256" key="4">
    <source>
        <dbReference type="ARBA" id="ARBA00022989"/>
    </source>
</evidence>
<feature type="transmembrane region" description="Helical" evidence="6">
    <location>
        <begin position="292"/>
        <end position="312"/>
    </location>
</feature>
<gene>
    <name evidence="7" type="ORF">E2L08_13560</name>
</gene>
<name>A0A4R5ZZD3_9RHOB</name>
<dbReference type="GO" id="GO:0022857">
    <property type="term" value="F:transmembrane transporter activity"/>
    <property type="evidence" value="ECO:0007669"/>
    <property type="project" value="InterPro"/>
</dbReference>
<reference evidence="7 8" key="1">
    <citation type="submission" date="2019-03" db="EMBL/GenBank/DDBJ databases">
        <title>Primorskyibacter sp. SS33 isolated from sediments.</title>
        <authorList>
            <person name="Xunke S."/>
        </authorList>
    </citation>
    <scope>NUCLEOTIDE SEQUENCE [LARGE SCALE GENOMIC DNA]</scope>
    <source>
        <strain evidence="7 8">SS33</strain>
    </source>
</reference>
<comment type="subcellular location">
    <subcellularLocation>
        <location evidence="1">Cell membrane</location>
        <topology evidence="1">Multi-pass membrane protein</topology>
    </subcellularLocation>
</comment>
<organism evidence="7 8">
    <name type="scientific">Palleronia sediminis</name>
    <dbReference type="NCBI Taxonomy" id="2547833"/>
    <lineage>
        <taxon>Bacteria</taxon>
        <taxon>Pseudomonadati</taxon>
        <taxon>Pseudomonadota</taxon>
        <taxon>Alphaproteobacteria</taxon>
        <taxon>Rhodobacterales</taxon>
        <taxon>Roseobacteraceae</taxon>
        <taxon>Palleronia</taxon>
    </lineage>
</organism>
<comment type="caution">
    <text evidence="7">The sequence shown here is derived from an EMBL/GenBank/DDBJ whole genome shotgun (WGS) entry which is preliminary data.</text>
</comment>
<dbReference type="InterPro" id="IPR001851">
    <property type="entry name" value="ABC_transp_permease"/>
</dbReference>
<keyword evidence="4 6" id="KW-1133">Transmembrane helix</keyword>
<evidence type="ECO:0000256" key="6">
    <source>
        <dbReference type="SAM" id="Phobius"/>
    </source>
</evidence>
<dbReference type="PANTHER" id="PTHR32196">
    <property type="entry name" value="ABC TRANSPORTER PERMEASE PROTEIN YPHD-RELATED-RELATED"/>
    <property type="match status" value="1"/>
</dbReference>
<dbReference type="Pfam" id="PF02653">
    <property type="entry name" value="BPD_transp_2"/>
    <property type="match status" value="1"/>
</dbReference>
<feature type="transmembrane region" description="Helical" evidence="6">
    <location>
        <begin position="318"/>
        <end position="336"/>
    </location>
</feature>
<evidence type="ECO:0000256" key="1">
    <source>
        <dbReference type="ARBA" id="ARBA00004651"/>
    </source>
</evidence>
<evidence type="ECO:0000313" key="7">
    <source>
        <dbReference type="EMBL" id="TDL76611.1"/>
    </source>
</evidence>
<dbReference type="OrthoDB" id="6844941at2"/>
<dbReference type="EMBL" id="SNAA01000016">
    <property type="protein sequence ID" value="TDL76611.1"/>
    <property type="molecule type" value="Genomic_DNA"/>
</dbReference>
<keyword evidence="5 6" id="KW-0472">Membrane</keyword>
<keyword evidence="3 6" id="KW-0812">Transmembrane</keyword>
<dbReference type="Proteomes" id="UP000295701">
    <property type="component" value="Unassembled WGS sequence"/>
</dbReference>
<feature type="transmembrane region" description="Helical" evidence="6">
    <location>
        <begin position="266"/>
        <end position="285"/>
    </location>
</feature>
<evidence type="ECO:0000256" key="5">
    <source>
        <dbReference type="ARBA" id="ARBA00023136"/>
    </source>
</evidence>
<keyword evidence="2" id="KW-1003">Cell membrane</keyword>
<sequence>MTSVMHEDGPRGAAGMKRNGSASMRRLFAEGAKGPIGLLAALVVLIVVFSFLNPRFASIENLQNVLFQVSVPLILVVGATLVIQMGSIDLSIEGIMGAAGMTWILLSPNTRTMIDLGLWAWLIALVLGMSLGLMTGVIYAKLKVPSFVVSLGTWYVGLGIAILLYGNNSLPSLTSEALARWPTGLTLGLPHAFWLAALVLLFGLLISNYTNLGRGLMAIGNNEPIARMSGMPVNVYKIGAFAIAGLLGGLAGILATMQLGSGSTDIGFGQLFVVIPAAVIGGTALGGGEGGMIRSALGVVLLIILNNGLVLAGVDPDYQSGVFGLILLFAIIAVAWPERGRLKVAK</sequence>
<feature type="transmembrane region" description="Helical" evidence="6">
    <location>
        <begin position="118"/>
        <end position="140"/>
    </location>
</feature>
<dbReference type="GO" id="GO:0005886">
    <property type="term" value="C:plasma membrane"/>
    <property type="evidence" value="ECO:0007669"/>
    <property type="project" value="UniProtKB-SubCell"/>
</dbReference>
<keyword evidence="8" id="KW-1185">Reference proteome</keyword>
<dbReference type="AlphaFoldDB" id="A0A4R5ZZD3"/>
<evidence type="ECO:0000256" key="2">
    <source>
        <dbReference type="ARBA" id="ARBA00022475"/>
    </source>
</evidence>